<evidence type="ECO:0000313" key="2">
    <source>
        <dbReference type="Proteomes" id="UP001321542"/>
    </source>
</evidence>
<sequence>MGRRNGWRVCSTPGCPEYTQGGRCDGCRAKAEKQRGTARQRGYGGPGWQAARRAVLERDRLCVCTDDGHAHDGPCRQPATVADHYPDERRDLVAAGVPDPDSPHRLRGICAGCHGRKTAVSTPGGWNA</sequence>
<keyword evidence="2" id="KW-1185">Reference proteome</keyword>
<evidence type="ECO:0008006" key="3">
    <source>
        <dbReference type="Google" id="ProtNLM"/>
    </source>
</evidence>
<dbReference type="Proteomes" id="UP001321542">
    <property type="component" value="Chromosome"/>
</dbReference>
<reference evidence="1 2" key="2">
    <citation type="journal article" date="2023" name="ChemBioChem">
        <title>Acyltransferase Domain Exchange between Two Independent Type I Polyketide Synthases in the Same Producer Strain of Macrolide Antibiotics.</title>
        <authorList>
            <person name="Kudo F."/>
            <person name="Kishikawa K."/>
            <person name="Tsuboi K."/>
            <person name="Kido T."/>
            <person name="Usui T."/>
            <person name="Hashimoto J."/>
            <person name="Shin-Ya K."/>
            <person name="Miyanaga A."/>
            <person name="Eguchi T."/>
        </authorList>
    </citation>
    <scope>NUCLEOTIDE SEQUENCE [LARGE SCALE GENOMIC DNA]</scope>
    <source>
        <strain evidence="1 2">A-8890</strain>
    </source>
</reference>
<accession>A0ABM7F2L1</accession>
<dbReference type="EMBL" id="AP018448">
    <property type="protein sequence ID" value="BBC30010.1"/>
    <property type="molecule type" value="Genomic_DNA"/>
</dbReference>
<reference evidence="1 2" key="1">
    <citation type="journal article" date="2010" name="ChemBioChem">
        <title>Cloning and characterization of the biosynthetic gene cluster of 16-membered macrolide antibiotic FD-891: involvement of a dual functional cytochrome P450 monooxygenase catalyzing epoxidation and hydroxylation.</title>
        <authorList>
            <person name="Kudo F."/>
            <person name="Motegi A."/>
            <person name="Mizoue K."/>
            <person name="Eguchi T."/>
        </authorList>
    </citation>
    <scope>NUCLEOTIDE SEQUENCE [LARGE SCALE GENOMIC DNA]</scope>
    <source>
        <strain evidence="1 2">A-8890</strain>
    </source>
</reference>
<organism evidence="1 2">
    <name type="scientific">Streptomyces graminofaciens</name>
    <dbReference type="NCBI Taxonomy" id="68212"/>
    <lineage>
        <taxon>Bacteria</taxon>
        <taxon>Bacillati</taxon>
        <taxon>Actinomycetota</taxon>
        <taxon>Actinomycetes</taxon>
        <taxon>Kitasatosporales</taxon>
        <taxon>Streptomycetaceae</taxon>
        <taxon>Streptomyces</taxon>
    </lineage>
</organism>
<gene>
    <name evidence="1" type="ORF">SGFS_013040</name>
</gene>
<proteinExistence type="predicted"/>
<protein>
    <recommendedName>
        <fullName evidence="3">Holin</fullName>
    </recommendedName>
</protein>
<evidence type="ECO:0000313" key="1">
    <source>
        <dbReference type="EMBL" id="BBC30010.1"/>
    </source>
</evidence>
<name>A0ABM7F2L1_9ACTN</name>